<keyword evidence="2" id="KW-1185">Reference proteome</keyword>
<gene>
    <name evidence="1" type="ORF">C6N75_09705</name>
</gene>
<dbReference type="EMBL" id="PVLV01000121">
    <property type="protein sequence ID" value="PRH79350.1"/>
    <property type="molecule type" value="Genomic_DNA"/>
</dbReference>
<sequence length="64" mass="6932">MEYVAEVVFYKTTEIEITNLGDAVRRTAEGLREPAGEMTVKGSRAFVGSVISGAGTAFEMETEQ</sequence>
<organism evidence="1 2">
    <name type="scientific">Streptomyces solincola</name>
    <dbReference type="NCBI Taxonomy" id="2100817"/>
    <lineage>
        <taxon>Bacteria</taxon>
        <taxon>Bacillati</taxon>
        <taxon>Actinomycetota</taxon>
        <taxon>Actinomycetes</taxon>
        <taxon>Kitasatosporales</taxon>
        <taxon>Streptomycetaceae</taxon>
        <taxon>Streptomyces</taxon>
    </lineage>
</organism>
<comment type="caution">
    <text evidence="1">The sequence shown here is derived from an EMBL/GenBank/DDBJ whole genome shotgun (WGS) entry which is preliminary data.</text>
</comment>
<protein>
    <submittedName>
        <fullName evidence="1">Uncharacterized protein</fullName>
    </submittedName>
</protein>
<evidence type="ECO:0000313" key="1">
    <source>
        <dbReference type="EMBL" id="PRH79350.1"/>
    </source>
</evidence>
<dbReference type="Proteomes" id="UP000239322">
    <property type="component" value="Unassembled WGS sequence"/>
</dbReference>
<dbReference type="RefSeq" id="WP_105868466.1">
    <property type="nucleotide sequence ID" value="NZ_PVLV01000121.1"/>
</dbReference>
<proteinExistence type="predicted"/>
<reference evidence="1 2" key="1">
    <citation type="submission" date="2018-03" db="EMBL/GenBank/DDBJ databases">
        <title>Novel Streptomyces sp. from soil.</title>
        <authorList>
            <person name="Tan G.Y.A."/>
            <person name="Lee Z.Y."/>
        </authorList>
    </citation>
    <scope>NUCLEOTIDE SEQUENCE [LARGE SCALE GENOMIC DNA]</scope>
    <source>
        <strain evidence="1 2">ST5x</strain>
    </source>
</reference>
<accession>A0A2S9PY55</accession>
<dbReference type="AlphaFoldDB" id="A0A2S9PY55"/>
<name>A0A2S9PY55_9ACTN</name>
<evidence type="ECO:0000313" key="2">
    <source>
        <dbReference type="Proteomes" id="UP000239322"/>
    </source>
</evidence>